<feature type="domain" description="Glutamine amidotransferase type-2" evidence="2">
    <location>
        <begin position="1"/>
        <end position="273"/>
    </location>
</feature>
<dbReference type="GO" id="GO:0006751">
    <property type="term" value="P:glutathione catabolic process"/>
    <property type="evidence" value="ECO:0007669"/>
    <property type="project" value="TreeGrafter"/>
</dbReference>
<dbReference type="CDD" id="cd01908">
    <property type="entry name" value="YafJ"/>
    <property type="match status" value="1"/>
</dbReference>
<evidence type="ECO:0000256" key="1">
    <source>
        <dbReference type="ARBA" id="ARBA00022962"/>
    </source>
</evidence>
<evidence type="ECO:0000313" key="3">
    <source>
        <dbReference type="EMBL" id="GFR43585.1"/>
    </source>
</evidence>
<organism evidence="3 4">
    <name type="scientific">Astrephomene gubernaculifera</name>
    <dbReference type="NCBI Taxonomy" id="47775"/>
    <lineage>
        <taxon>Eukaryota</taxon>
        <taxon>Viridiplantae</taxon>
        <taxon>Chlorophyta</taxon>
        <taxon>core chlorophytes</taxon>
        <taxon>Chlorophyceae</taxon>
        <taxon>CS clade</taxon>
        <taxon>Chlamydomonadales</taxon>
        <taxon>Astrephomenaceae</taxon>
        <taxon>Astrephomene</taxon>
    </lineage>
</organism>
<dbReference type="InterPro" id="IPR052373">
    <property type="entry name" value="Gamma-glu_amide_hydrolase"/>
</dbReference>
<dbReference type="InterPro" id="IPR017932">
    <property type="entry name" value="GATase_2_dom"/>
</dbReference>
<feature type="non-terminal residue" evidence="3">
    <location>
        <position position="1"/>
    </location>
</feature>
<dbReference type="AlphaFoldDB" id="A0AAD3DKL9"/>
<evidence type="ECO:0000313" key="4">
    <source>
        <dbReference type="Proteomes" id="UP001054857"/>
    </source>
</evidence>
<keyword evidence="4" id="KW-1185">Reference proteome</keyword>
<sequence>MAYVGQPQLLADIVLWPDRSIIKQSYDARERKIDPTLPFHLGHGNLNGDGFGIGWFNPEERRERDPTPCVFTSITPAWNNENLSRLACKIVSPLVFAHVRAAYPGMPVSEQNCHPFQFSRYMWMHNGVVAGFAQIRRSLLETLSDCAYNAVQSFHSDSAVSFALFLHHLPDIRAQLAPDVLIKAMQDTIATISSIQRRHGITATSLLNYVVSDGTTLIATRFVSPDSDGPASLYYAEGASFARTPAPSHATPVAAAMAAAVSPPAQQQQQQPG</sequence>
<dbReference type="GO" id="GO:0005737">
    <property type="term" value="C:cytoplasm"/>
    <property type="evidence" value="ECO:0007669"/>
    <property type="project" value="TreeGrafter"/>
</dbReference>
<dbReference type="Proteomes" id="UP001054857">
    <property type="component" value="Unassembled WGS sequence"/>
</dbReference>
<dbReference type="PANTHER" id="PTHR43187">
    <property type="entry name" value="GLUTAMINE AMIDOTRANSFERASE DUG3-RELATED"/>
    <property type="match status" value="1"/>
</dbReference>
<dbReference type="Gene3D" id="3.60.20.10">
    <property type="entry name" value="Glutamine Phosphoribosylpyrophosphate, subunit 1, domain 1"/>
    <property type="match status" value="1"/>
</dbReference>
<name>A0AAD3DKL9_9CHLO</name>
<dbReference type="GO" id="GO:0008242">
    <property type="term" value="F:omega peptidase activity"/>
    <property type="evidence" value="ECO:0007669"/>
    <property type="project" value="TreeGrafter"/>
</dbReference>
<dbReference type="Pfam" id="PF13230">
    <property type="entry name" value="GATase_4"/>
    <property type="match status" value="1"/>
</dbReference>
<accession>A0AAD3DKL9</accession>
<dbReference type="EMBL" id="BMAR01000006">
    <property type="protein sequence ID" value="GFR43585.1"/>
    <property type="molecule type" value="Genomic_DNA"/>
</dbReference>
<evidence type="ECO:0000259" key="2">
    <source>
        <dbReference type="PROSITE" id="PS51278"/>
    </source>
</evidence>
<dbReference type="InterPro" id="IPR026869">
    <property type="entry name" value="EgtC-like"/>
</dbReference>
<protein>
    <recommendedName>
        <fullName evidence="2">Glutamine amidotransferase type-2 domain-containing protein</fullName>
    </recommendedName>
</protein>
<dbReference type="PANTHER" id="PTHR43187:SF1">
    <property type="entry name" value="GLUTAMINE AMIDOTRANSFERASE DUG3-RELATED"/>
    <property type="match status" value="1"/>
</dbReference>
<proteinExistence type="predicted"/>
<reference evidence="3 4" key="1">
    <citation type="journal article" date="2021" name="Sci. Rep.">
        <title>Genome sequencing of the multicellular alga Astrephomene provides insights into convergent evolution of germ-soma differentiation.</title>
        <authorList>
            <person name="Yamashita S."/>
            <person name="Yamamoto K."/>
            <person name="Matsuzaki R."/>
            <person name="Suzuki S."/>
            <person name="Yamaguchi H."/>
            <person name="Hirooka S."/>
            <person name="Minakuchi Y."/>
            <person name="Miyagishima S."/>
            <person name="Kawachi M."/>
            <person name="Toyoda A."/>
            <person name="Nozaki H."/>
        </authorList>
    </citation>
    <scope>NUCLEOTIDE SEQUENCE [LARGE SCALE GENOMIC DNA]</scope>
    <source>
        <strain evidence="3 4">NIES-4017</strain>
    </source>
</reference>
<dbReference type="GO" id="GO:0061672">
    <property type="term" value="C:glutathione hydrolase complex"/>
    <property type="evidence" value="ECO:0007669"/>
    <property type="project" value="TreeGrafter"/>
</dbReference>
<dbReference type="SUPFAM" id="SSF56235">
    <property type="entry name" value="N-terminal nucleophile aminohydrolases (Ntn hydrolases)"/>
    <property type="match status" value="1"/>
</dbReference>
<keyword evidence="1" id="KW-0315">Glutamine amidotransferase</keyword>
<dbReference type="InterPro" id="IPR029055">
    <property type="entry name" value="Ntn_hydrolases_N"/>
</dbReference>
<comment type="caution">
    <text evidence="3">The sequence shown here is derived from an EMBL/GenBank/DDBJ whole genome shotgun (WGS) entry which is preliminary data.</text>
</comment>
<gene>
    <name evidence="3" type="ORF">Agub_g4682</name>
</gene>
<dbReference type="PROSITE" id="PS51278">
    <property type="entry name" value="GATASE_TYPE_2"/>
    <property type="match status" value="1"/>
</dbReference>